<comment type="caution">
    <text evidence="2">The sequence shown here is derived from an EMBL/GenBank/DDBJ whole genome shotgun (WGS) entry which is preliminary data.</text>
</comment>
<dbReference type="InterPro" id="IPR038790">
    <property type="entry name" value="Med9_plant"/>
</dbReference>
<proteinExistence type="predicted"/>
<name>A0AAW2WNN8_SESRA</name>
<evidence type="ECO:0000313" key="2">
    <source>
        <dbReference type="EMBL" id="KAL0441401.1"/>
    </source>
</evidence>
<protein>
    <submittedName>
        <fullName evidence="2">Mediator of RNA polymerase II transcription subunit</fullName>
    </submittedName>
</protein>
<dbReference type="PANTHER" id="PTHR37188:SF1">
    <property type="entry name" value="MEDIATOR OF RNA POLYMERASE II TRANSCRIPTION SUBUNIT-RELATED"/>
    <property type="match status" value="1"/>
</dbReference>
<organism evidence="2">
    <name type="scientific">Sesamum radiatum</name>
    <name type="common">Black benniseed</name>
    <dbReference type="NCBI Taxonomy" id="300843"/>
    <lineage>
        <taxon>Eukaryota</taxon>
        <taxon>Viridiplantae</taxon>
        <taxon>Streptophyta</taxon>
        <taxon>Embryophyta</taxon>
        <taxon>Tracheophyta</taxon>
        <taxon>Spermatophyta</taxon>
        <taxon>Magnoliopsida</taxon>
        <taxon>eudicotyledons</taxon>
        <taxon>Gunneridae</taxon>
        <taxon>Pentapetalae</taxon>
        <taxon>asterids</taxon>
        <taxon>lamiids</taxon>
        <taxon>Lamiales</taxon>
        <taxon>Pedaliaceae</taxon>
        <taxon>Sesamum</taxon>
    </lineage>
</organism>
<dbReference type="GO" id="GO:0016592">
    <property type="term" value="C:mediator complex"/>
    <property type="evidence" value="ECO:0007669"/>
    <property type="project" value="InterPro"/>
</dbReference>
<feature type="compositionally biased region" description="Polar residues" evidence="1">
    <location>
        <begin position="11"/>
        <end position="26"/>
    </location>
</feature>
<reference evidence="2" key="1">
    <citation type="submission" date="2020-06" db="EMBL/GenBank/DDBJ databases">
        <authorList>
            <person name="Li T."/>
            <person name="Hu X."/>
            <person name="Zhang T."/>
            <person name="Song X."/>
            <person name="Zhang H."/>
            <person name="Dai N."/>
            <person name="Sheng W."/>
            <person name="Hou X."/>
            <person name="Wei L."/>
        </authorList>
    </citation>
    <scope>NUCLEOTIDE SEQUENCE</scope>
    <source>
        <strain evidence="2">G02</strain>
        <tissue evidence="2">Leaf</tissue>
    </source>
</reference>
<dbReference type="AlphaFoldDB" id="A0AAW2WNN8"/>
<feature type="region of interest" description="Disordered" evidence="1">
    <location>
        <begin position="42"/>
        <end position="70"/>
    </location>
</feature>
<feature type="region of interest" description="Disordered" evidence="1">
    <location>
        <begin position="1"/>
        <end position="26"/>
    </location>
</feature>
<gene>
    <name evidence="2" type="ORF">Sradi_0079000</name>
</gene>
<dbReference type="PANTHER" id="PTHR37188">
    <property type="entry name" value="MEDIATOR OF RNA POLYMERASE II TRANSCRIPTION SUBUNIT-RELATED"/>
    <property type="match status" value="1"/>
</dbReference>
<sequence length="377" mass="42777">MEHFGGGNWSMIPNIQSHSNPATPSNQDHLFLQQQQFNQQQQQQFQQQFNQQQQQQPRFQQQPQQQQQHQSLASHFQLFHLVENLADVTENGTRDQQTDALVGELNTQFEKCQQLLNSIAGTIKAKSTQTVEGQKHKLEETENLLAQRRELISRCTAADPVGGCQRIIRDLEQRISLANAELEIVLHHLALCRAAATQQQVVPAPDGGDSYDEKWTVPYVAENEAVTVDDVNSWGCMPGNVHANAESTSSSFPHHNNNSDHHHMRKLSVEECNNDVLPILDHLTCDDDVREEEFKFDHDGNIVPRSVLQHNHMFLDLNHTNSQLALIIQLDIYCSSNGILAEEKGTFKEDDDCFSYVQDHHDLKAAATFFSLTNCDI</sequence>
<reference evidence="2" key="2">
    <citation type="journal article" date="2024" name="Plant">
        <title>Genomic evolution and insights into agronomic trait innovations of Sesamum species.</title>
        <authorList>
            <person name="Miao H."/>
            <person name="Wang L."/>
            <person name="Qu L."/>
            <person name="Liu H."/>
            <person name="Sun Y."/>
            <person name="Le M."/>
            <person name="Wang Q."/>
            <person name="Wei S."/>
            <person name="Zheng Y."/>
            <person name="Lin W."/>
            <person name="Duan Y."/>
            <person name="Cao H."/>
            <person name="Xiong S."/>
            <person name="Wang X."/>
            <person name="Wei L."/>
            <person name="Li C."/>
            <person name="Ma Q."/>
            <person name="Ju M."/>
            <person name="Zhao R."/>
            <person name="Li G."/>
            <person name="Mu C."/>
            <person name="Tian Q."/>
            <person name="Mei H."/>
            <person name="Zhang T."/>
            <person name="Gao T."/>
            <person name="Zhang H."/>
        </authorList>
    </citation>
    <scope>NUCLEOTIDE SEQUENCE</scope>
    <source>
        <strain evidence="2">G02</strain>
    </source>
</reference>
<evidence type="ECO:0000256" key="1">
    <source>
        <dbReference type="SAM" id="MobiDB-lite"/>
    </source>
</evidence>
<dbReference type="EMBL" id="JACGWJ010000001">
    <property type="protein sequence ID" value="KAL0441401.1"/>
    <property type="molecule type" value="Genomic_DNA"/>
</dbReference>
<accession>A0AAW2WNN8</accession>